<feature type="signal peptide" evidence="1">
    <location>
        <begin position="1"/>
        <end position="24"/>
    </location>
</feature>
<dbReference type="InterPro" id="IPR013990">
    <property type="entry name" value="WHy-dom"/>
</dbReference>
<dbReference type="KEGG" id="dpt:Deipr_1234"/>
<dbReference type="SUPFAM" id="SSF117070">
    <property type="entry name" value="LEA14-like"/>
    <property type="match status" value="1"/>
</dbReference>
<evidence type="ECO:0000256" key="1">
    <source>
        <dbReference type="SAM" id="SignalP"/>
    </source>
</evidence>
<reference evidence="3 4" key="2">
    <citation type="journal article" date="2012" name="Stand. Genomic Sci.">
        <title>Complete genome sequence of the orange-red pigmented, radioresistant Deinococcus proteolyticus type strain (MRP(T)).</title>
        <authorList>
            <person name="Copeland A."/>
            <person name="Zeytun A."/>
            <person name="Yassawong M."/>
            <person name="Nolan M."/>
            <person name="Lucas S."/>
            <person name="Hammon N."/>
            <person name="Deshpande S."/>
            <person name="Cheng J.F."/>
            <person name="Han C."/>
            <person name="Tapia R."/>
            <person name="Goodwin L.A."/>
            <person name="Pitluck S."/>
            <person name="Mavromatis K."/>
            <person name="Liolios K."/>
            <person name="Pagani I."/>
            <person name="Ivanova N."/>
            <person name="Mikhailova N."/>
            <person name="Pati A."/>
            <person name="Chen A."/>
            <person name="Palaniappan K."/>
            <person name="Land M."/>
            <person name="Hauser L."/>
            <person name="Jeffries C.D."/>
            <person name="Brambilla E.M."/>
            <person name="Rohde M."/>
            <person name="Sikorski J."/>
            <person name="Pukall R."/>
            <person name="Goker M."/>
            <person name="Detter J.C."/>
            <person name="Woyke T."/>
            <person name="Bristow J."/>
            <person name="Eisen J.A."/>
            <person name="Markowitz V."/>
            <person name="Hugenholtz P."/>
            <person name="Kyrpides N.C."/>
            <person name="Klenk H.P."/>
            <person name="Lapidus A."/>
        </authorList>
    </citation>
    <scope>NUCLEOTIDE SEQUENCE [LARGE SCALE GENOMIC DNA]</scope>
    <source>
        <strain evidence="4">ATCC 35074 / DSM 20540 / JCM 6276 / NBRC 101906 / NCIMB 13154 / VKM Ac-1939 / CCM 2703 / MRP</strain>
    </source>
</reference>
<dbReference type="OrthoDB" id="67962at2"/>
<dbReference type="HOGENOM" id="CLU_1616302_0_0_0"/>
<dbReference type="SMART" id="SM00769">
    <property type="entry name" value="WHy"/>
    <property type="match status" value="1"/>
</dbReference>
<organism evidence="3 4">
    <name type="scientific">Deinococcus proteolyticus (strain ATCC 35074 / DSM 20540 / JCM 6276 / NBRC 101906 / NCIMB 13154 / VKM Ac-1939 / CCM 2703 / MRP)</name>
    <dbReference type="NCBI Taxonomy" id="693977"/>
    <lineage>
        <taxon>Bacteria</taxon>
        <taxon>Thermotogati</taxon>
        <taxon>Deinococcota</taxon>
        <taxon>Deinococci</taxon>
        <taxon>Deinococcales</taxon>
        <taxon>Deinococcaceae</taxon>
        <taxon>Deinococcus</taxon>
    </lineage>
</organism>
<evidence type="ECO:0000259" key="2">
    <source>
        <dbReference type="SMART" id="SM00769"/>
    </source>
</evidence>
<reference evidence="4" key="1">
    <citation type="submission" date="2011-02" db="EMBL/GenBank/DDBJ databases">
        <title>The complete sequence of chromosome of Deinococcus proteolyticus DSM 20540.</title>
        <authorList>
            <consortium name="US DOE Joint Genome Institute (JGI-PGF)"/>
            <person name="Lucas S."/>
            <person name="Copeland A."/>
            <person name="Lapidus A."/>
            <person name="Bruce D."/>
            <person name="Goodwin L."/>
            <person name="Pitluck S."/>
            <person name="Kyrpides N."/>
            <person name="Mavromatis K."/>
            <person name="Pagani I."/>
            <person name="Ivanova N."/>
            <person name="Ovchinnikova G."/>
            <person name="Zeytun A."/>
            <person name="Detter J.C."/>
            <person name="Han C."/>
            <person name="Land M."/>
            <person name="Hauser L."/>
            <person name="Markowitz V."/>
            <person name="Cheng J.-F."/>
            <person name="Hugenholtz P."/>
            <person name="Woyke T."/>
            <person name="Wu D."/>
            <person name="Pukall R."/>
            <person name="Steenblock K."/>
            <person name="Brambilla E."/>
            <person name="Klenk H.-P."/>
            <person name="Eisen J.A."/>
        </authorList>
    </citation>
    <scope>NUCLEOTIDE SEQUENCE [LARGE SCALE GENOMIC DNA]</scope>
    <source>
        <strain evidence="4">ATCC 35074 / DSM 20540 / JCM 6276 / NBRC 101906 / NCIMB 13154 / VKM Ac-1939 / CCM 2703 / MRP</strain>
    </source>
</reference>
<dbReference type="Pfam" id="PF03168">
    <property type="entry name" value="LEA_2"/>
    <property type="match status" value="1"/>
</dbReference>
<evidence type="ECO:0000313" key="3">
    <source>
        <dbReference type="EMBL" id="ADY26384.1"/>
    </source>
</evidence>
<proteinExistence type="predicted"/>
<dbReference type="STRING" id="693977.Deipr_1234"/>
<protein>
    <submittedName>
        <fullName evidence="3">Water Stress and Hypersensitive response domain-containing protein</fullName>
    </submittedName>
</protein>
<sequence length="172" mass="17682">MSRLLPLSVLAALALTACAPAQLAGPVVQVPTFEARSMHLSSLTLAPAGGLPGGGQGAAAGLELTVQMYNPNPFPVRLHSFSADLFLTGQRAAALILPDVALPARGTATQTVQASVPVNLNVAAEWLKVARGQAVPYRVDGSFTADLGALGQPTFGPLTLVQGQWRQAPVLP</sequence>
<feature type="domain" description="Water stress and hypersensitive response" evidence="2">
    <location>
        <begin position="45"/>
        <end position="161"/>
    </location>
</feature>
<dbReference type="PROSITE" id="PS51257">
    <property type="entry name" value="PROKAR_LIPOPROTEIN"/>
    <property type="match status" value="1"/>
</dbReference>
<gene>
    <name evidence="3" type="ordered locus">Deipr_1234</name>
</gene>
<dbReference type="Gene3D" id="2.60.40.1820">
    <property type="match status" value="1"/>
</dbReference>
<dbReference type="RefSeq" id="WP_013614993.1">
    <property type="nucleotide sequence ID" value="NC_015161.1"/>
</dbReference>
<keyword evidence="1" id="KW-0732">Signal</keyword>
<keyword evidence="4" id="KW-1185">Reference proteome</keyword>
<name>F0RNX5_DEIPM</name>
<feature type="chain" id="PRO_5003259542" evidence="1">
    <location>
        <begin position="25"/>
        <end position="172"/>
    </location>
</feature>
<dbReference type="InterPro" id="IPR004864">
    <property type="entry name" value="LEA_2"/>
</dbReference>
<dbReference type="Proteomes" id="UP000007718">
    <property type="component" value="Chromosome"/>
</dbReference>
<dbReference type="GO" id="GO:0009269">
    <property type="term" value="P:response to desiccation"/>
    <property type="evidence" value="ECO:0007669"/>
    <property type="project" value="InterPro"/>
</dbReference>
<dbReference type="AlphaFoldDB" id="F0RNX5"/>
<evidence type="ECO:0000313" key="4">
    <source>
        <dbReference type="Proteomes" id="UP000007718"/>
    </source>
</evidence>
<accession>F0RNX5</accession>
<dbReference type="EMBL" id="CP002536">
    <property type="protein sequence ID" value="ADY26384.1"/>
    <property type="molecule type" value="Genomic_DNA"/>
</dbReference>